<dbReference type="AlphaFoldDB" id="A0A395WAW8"/>
<dbReference type="Proteomes" id="UP000265489">
    <property type="component" value="Unassembled WGS sequence"/>
</dbReference>
<gene>
    <name evidence="1" type="ORF">DWW32_05010</name>
</gene>
<dbReference type="EMBL" id="QRYQ01000006">
    <property type="protein sequence ID" value="RGU92341.1"/>
    <property type="molecule type" value="Genomic_DNA"/>
</dbReference>
<dbReference type="GeneID" id="66579416"/>
<dbReference type="RefSeq" id="WP_118324987.1">
    <property type="nucleotide sequence ID" value="NZ_CATXNH010000047.1"/>
</dbReference>
<reference evidence="1 2" key="1">
    <citation type="submission" date="2018-08" db="EMBL/GenBank/DDBJ databases">
        <title>A genome reference for cultivated species of the human gut microbiota.</title>
        <authorList>
            <person name="Zou Y."/>
            <person name="Xue W."/>
            <person name="Luo G."/>
        </authorList>
    </citation>
    <scope>NUCLEOTIDE SEQUENCE [LARGE SCALE GENOMIC DNA]</scope>
    <source>
        <strain evidence="1 2">AF15-20</strain>
    </source>
</reference>
<accession>A0A395WAW8</accession>
<protein>
    <recommendedName>
        <fullName evidence="3">CRISPR-associated protein</fullName>
    </recommendedName>
</protein>
<organism evidence="1 2">
    <name type="scientific">Holdemanella biformis</name>
    <dbReference type="NCBI Taxonomy" id="1735"/>
    <lineage>
        <taxon>Bacteria</taxon>
        <taxon>Bacillati</taxon>
        <taxon>Bacillota</taxon>
        <taxon>Erysipelotrichia</taxon>
        <taxon>Erysipelotrichales</taxon>
        <taxon>Erysipelotrichaceae</taxon>
        <taxon>Holdemanella</taxon>
    </lineage>
</organism>
<comment type="caution">
    <text evidence="1">The sequence shown here is derived from an EMBL/GenBank/DDBJ whole genome shotgun (WGS) entry which is preliminary data.</text>
</comment>
<sequence>MFVNVSNHPSELWLDKQKECALCYGSIVDVAFPAIHKDYDSNKYDELVELYYERIMGICPDVVMVQGEFVFTYRLVGKLKESGIRVVSARSERVCQEFKDENNVIHKHSIFEFIDFVDY</sequence>
<proteinExistence type="predicted"/>
<evidence type="ECO:0008006" key="3">
    <source>
        <dbReference type="Google" id="ProtNLM"/>
    </source>
</evidence>
<evidence type="ECO:0000313" key="1">
    <source>
        <dbReference type="EMBL" id="RGU92341.1"/>
    </source>
</evidence>
<name>A0A395WAW8_9FIRM</name>
<evidence type="ECO:0000313" key="2">
    <source>
        <dbReference type="Proteomes" id="UP000265489"/>
    </source>
</evidence>